<dbReference type="SUPFAM" id="SSF52980">
    <property type="entry name" value="Restriction endonuclease-like"/>
    <property type="match status" value="1"/>
</dbReference>
<dbReference type="PANTHER" id="PTHR30015">
    <property type="entry name" value="MRR RESTRICTION SYSTEM PROTEIN"/>
    <property type="match status" value="1"/>
</dbReference>
<feature type="domain" description="Restriction endonuclease type IV Mrr" evidence="2">
    <location>
        <begin position="441"/>
        <end position="557"/>
    </location>
</feature>
<dbReference type="InterPro" id="IPR052906">
    <property type="entry name" value="Type_IV_Methyl-Rstrct_Enzyme"/>
</dbReference>
<keyword evidence="3" id="KW-0255">Endonuclease</keyword>
<keyword evidence="3" id="KW-0540">Nuclease</keyword>
<keyword evidence="4" id="KW-1185">Reference proteome</keyword>
<gene>
    <name evidence="3" type="ORF">KI809_07815</name>
</gene>
<dbReference type="GO" id="GO:0003677">
    <property type="term" value="F:DNA binding"/>
    <property type="evidence" value="ECO:0007669"/>
    <property type="project" value="InterPro"/>
</dbReference>
<dbReference type="InterPro" id="IPR007560">
    <property type="entry name" value="Restrct_endonuc_IV_Mrr"/>
</dbReference>
<dbReference type="RefSeq" id="WP_214170967.1">
    <property type="nucleotide sequence ID" value="NZ_JAHCVJ010000002.1"/>
</dbReference>
<organism evidence="3 4">
    <name type="scientific">Geoanaerobacter pelophilus</name>
    <dbReference type="NCBI Taxonomy" id="60036"/>
    <lineage>
        <taxon>Bacteria</taxon>
        <taxon>Pseudomonadati</taxon>
        <taxon>Thermodesulfobacteriota</taxon>
        <taxon>Desulfuromonadia</taxon>
        <taxon>Geobacterales</taxon>
        <taxon>Geobacteraceae</taxon>
        <taxon>Geoanaerobacter</taxon>
    </lineage>
</organism>
<evidence type="ECO:0000256" key="1">
    <source>
        <dbReference type="SAM" id="MobiDB-lite"/>
    </source>
</evidence>
<dbReference type="EC" id="3.1.21.-" evidence="3"/>
<proteinExistence type="predicted"/>
<reference evidence="3 4" key="1">
    <citation type="submission" date="2021-05" db="EMBL/GenBank/DDBJ databases">
        <title>The draft genome of Geobacter pelophilus DSM 12255.</title>
        <authorList>
            <person name="Xu Z."/>
            <person name="Masuda Y."/>
            <person name="Itoh H."/>
            <person name="Senoo K."/>
        </authorList>
    </citation>
    <scope>NUCLEOTIDE SEQUENCE [LARGE SCALE GENOMIC DNA]</scope>
    <source>
        <strain evidence="3 4">DSM 12255</strain>
    </source>
</reference>
<sequence>MRTRIGDVETKYSVRGIPSYQIELWHDGLKKHRLIKGGDSTIIRRKADLQSNEWDEKWNQMQTKETTRLSRETKKQTGVRLTEEAQKELDRLSNILLHTLDINDAINWEALKDSTQYPEPKPKRITQEVKPTKRKATEEPKRNQQKYQPKFGILDKIFASRREKIENACNNLFISDHEAWKQEILNIEIDHAAAVKDYEEALQMEERAYQRELRKWEGLNTDYIKKQISANAVIDKMREDYVSGIPEIIIEYCDMVLSASDYPDYFPKEFAIDYNNETKILLVDYTMPAPEHIPTLKEVKYIQARDELVEQHLSQTQLLKLYDDILYNIVLRTVHELFESDVINAIDTVVFNGWVKSLDRSTGKDINPCVMSLQVRRNEFLAINLANVDPKACFKSLKGVGSSKLHSLAAVPPIMQMRREDGRFVSAYEVANTLDPSINLAAMDWEDFEHLIREIFEKEFSVNGGEVKVTQASRDGGVDAVAFDPDPIRGGKIVIQAKRYTNTVGVGAVRDLYGTVMNEGANKGILVTTSDYGPDSYEFAKGKPMILLNGANLLHMLEKHGHKAKIDIPEARKLAMSQAAL</sequence>
<evidence type="ECO:0000313" key="3">
    <source>
        <dbReference type="EMBL" id="MBT0664207.1"/>
    </source>
</evidence>
<keyword evidence="3" id="KW-0378">Hydrolase</keyword>
<dbReference type="AlphaFoldDB" id="A0AAW4L8Q0"/>
<dbReference type="Proteomes" id="UP000811899">
    <property type="component" value="Unassembled WGS sequence"/>
</dbReference>
<protein>
    <submittedName>
        <fullName evidence="3">Restriction endonuclease</fullName>
        <ecNumber evidence="3">3.1.21.-</ecNumber>
    </submittedName>
</protein>
<feature type="region of interest" description="Disordered" evidence="1">
    <location>
        <begin position="115"/>
        <end position="145"/>
    </location>
</feature>
<dbReference type="Gene3D" id="3.40.1350.10">
    <property type="match status" value="1"/>
</dbReference>
<name>A0AAW4L8Q0_9BACT</name>
<feature type="compositionally biased region" description="Basic and acidic residues" evidence="1">
    <location>
        <begin position="120"/>
        <end position="142"/>
    </location>
</feature>
<dbReference type="PANTHER" id="PTHR30015:SF7">
    <property type="entry name" value="TYPE IV METHYL-DIRECTED RESTRICTION ENZYME ECOKMRR"/>
    <property type="match status" value="1"/>
</dbReference>
<dbReference type="InterPro" id="IPR011335">
    <property type="entry name" value="Restrct_endonuc-II-like"/>
</dbReference>
<accession>A0AAW4L8Q0</accession>
<comment type="caution">
    <text evidence="3">The sequence shown here is derived from an EMBL/GenBank/DDBJ whole genome shotgun (WGS) entry which is preliminary data.</text>
</comment>
<evidence type="ECO:0000313" key="4">
    <source>
        <dbReference type="Proteomes" id="UP000811899"/>
    </source>
</evidence>
<dbReference type="Pfam" id="PF04471">
    <property type="entry name" value="Mrr_cat"/>
    <property type="match status" value="1"/>
</dbReference>
<dbReference type="EMBL" id="JAHCVJ010000002">
    <property type="protein sequence ID" value="MBT0664207.1"/>
    <property type="molecule type" value="Genomic_DNA"/>
</dbReference>
<dbReference type="InterPro" id="IPR011856">
    <property type="entry name" value="tRNA_endonuc-like_dom_sf"/>
</dbReference>
<dbReference type="GO" id="GO:0015666">
    <property type="term" value="F:restriction endodeoxyribonuclease activity"/>
    <property type="evidence" value="ECO:0007669"/>
    <property type="project" value="TreeGrafter"/>
</dbReference>
<dbReference type="GO" id="GO:0009307">
    <property type="term" value="P:DNA restriction-modification system"/>
    <property type="evidence" value="ECO:0007669"/>
    <property type="project" value="InterPro"/>
</dbReference>
<evidence type="ECO:0000259" key="2">
    <source>
        <dbReference type="Pfam" id="PF04471"/>
    </source>
</evidence>